<dbReference type="PROSITE" id="PS51462">
    <property type="entry name" value="NUDIX"/>
    <property type="match status" value="1"/>
</dbReference>
<organism evidence="4 5">
    <name type="scientific">Candidatus Desulfatibia profunda</name>
    <dbReference type="NCBI Taxonomy" id="2841695"/>
    <lineage>
        <taxon>Bacteria</taxon>
        <taxon>Pseudomonadati</taxon>
        <taxon>Thermodesulfobacteriota</taxon>
        <taxon>Desulfobacteria</taxon>
        <taxon>Desulfobacterales</taxon>
        <taxon>Desulfobacterales incertae sedis</taxon>
        <taxon>Candidatus Desulfatibia</taxon>
    </lineage>
</organism>
<sequence>MKNPTQTALLSYPDQPQVAVGAIVFKDNKVLLVLRANPPAEACWAIPGGRVELGETLRKAAEREIKEETGISIRVREPVFTFEVIDRDAKGEIRFHYVIVDLAADYVSGEPRAGDDAIDTRWISPEDLKTLTVSKTTLSVLRQHFNFGESGRDY</sequence>
<feature type="domain" description="Nudix hydrolase" evidence="3">
    <location>
        <begin position="15"/>
        <end position="145"/>
    </location>
</feature>
<dbReference type="GO" id="GO:0016787">
    <property type="term" value="F:hydrolase activity"/>
    <property type="evidence" value="ECO:0007669"/>
    <property type="project" value="UniProtKB-KW"/>
</dbReference>
<keyword evidence="1 2" id="KW-0378">Hydrolase</keyword>
<dbReference type="InterPro" id="IPR020084">
    <property type="entry name" value="NUDIX_hydrolase_CS"/>
</dbReference>
<dbReference type="InterPro" id="IPR020476">
    <property type="entry name" value="Nudix_hydrolase"/>
</dbReference>
<dbReference type="InterPro" id="IPR000086">
    <property type="entry name" value="NUDIX_hydrolase_dom"/>
</dbReference>
<accession>A0A8J6NV15</accession>
<proteinExistence type="inferred from homology"/>
<dbReference type="EMBL" id="JACNJH010000160">
    <property type="protein sequence ID" value="MBC8361939.1"/>
    <property type="molecule type" value="Genomic_DNA"/>
</dbReference>
<dbReference type="InterPro" id="IPR015797">
    <property type="entry name" value="NUDIX_hydrolase-like_dom_sf"/>
</dbReference>
<reference evidence="4 5" key="1">
    <citation type="submission" date="2020-08" db="EMBL/GenBank/DDBJ databases">
        <title>Bridging the membrane lipid divide: bacteria of the FCB group superphylum have the potential to synthesize archaeal ether lipids.</title>
        <authorList>
            <person name="Villanueva L."/>
            <person name="Von Meijenfeldt F.A.B."/>
            <person name="Westbye A.B."/>
            <person name="Yadav S."/>
            <person name="Hopmans E.C."/>
            <person name="Dutilh B.E."/>
            <person name="Sinninghe Damste J.S."/>
        </authorList>
    </citation>
    <scope>NUCLEOTIDE SEQUENCE [LARGE SCALE GENOMIC DNA]</scope>
    <source>
        <strain evidence="4">NIOZ-UU30</strain>
    </source>
</reference>
<name>A0A8J6NV15_9BACT</name>
<evidence type="ECO:0000313" key="4">
    <source>
        <dbReference type="EMBL" id="MBC8361939.1"/>
    </source>
</evidence>
<evidence type="ECO:0000259" key="3">
    <source>
        <dbReference type="PROSITE" id="PS51462"/>
    </source>
</evidence>
<evidence type="ECO:0000256" key="2">
    <source>
        <dbReference type="RuleBase" id="RU003476"/>
    </source>
</evidence>
<dbReference type="PRINTS" id="PR00502">
    <property type="entry name" value="NUDIXFAMILY"/>
</dbReference>
<dbReference type="PANTHER" id="PTHR43736">
    <property type="entry name" value="ADP-RIBOSE PYROPHOSPHATASE"/>
    <property type="match status" value="1"/>
</dbReference>
<comment type="similarity">
    <text evidence="2">Belongs to the Nudix hydrolase family.</text>
</comment>
<dbReference type="Pfam" id="PF00293">
    <property type="entry name" value="NUDIX"/>
    <property type="match status" value="1"/>
</dbReference>
<dbReference type="SUPFAM" id="SSF55811">
    <property type="entry name" value="Nudix"/>
    <property type="match status" value="1"/>
</dbReference>
<dbReference type="CDD" id="cd04673">
    <property type="entry name" value="NUDIX_ADPRase"/>
    <property type="match status" value="1"/>
</dbReference>
<dbReference type="Gene3D" id="3.90.79.10">
    <property type="entry name" value="Nucleoside Triphosphate Pyrophosphohydrolase"/>
    <property type="match status" value="1"/>
</dbReference>
<evidence type="ECO:0000313" key="5">
    <source>
        <dbReference type="Proteomes" id="UP000603434"/>
    </source>
</evidence>
<dbReference type="Proteomes" id="UP000603434">
    <property type="component" value="Unassembled WGS sequence"/>
</dbReference>
<comment type="caution">
    <text evidence="4">The sequence shown here is derived from an EMBL/GenBank/DDBJ whole genome shotgun (WGS) entry which is preliminary data.</text>
</comment>
<dbReference type="PROSITE" id="PS00893">
    <property type="entry name" value="NUDIX_BOX"/>
    <property type="match status" value="1"/>
</dbReference>
<evidence type="ECO:0000256" key="1">
    <source>
        <dbReference type="ARBA" id="ARBA00022801"/>
    </source>
</evidence>
<protein>
    <submittedName>
        <fullName evidence="4">NUDIX hydrolase</fullName>
    </submittedName>
</protein>
<gene>
    <name evidence="4" type="ORF">H8E23_11120</name>
</gene>
<dbReference type="AlphaFoldDB" id="A0A8J6NV15"/>
<dbReference type="PANTHER" id="PTHR43736:SF1">
    <property type="entry name" value="DIHYDRONEOPTERIN TRIPHOSPHATE DIPHOSPHATASE"/>
    <property type="match status" value="1"/>
</dbReference>